<proteinExistence type="predicted"/>
<reference evidence="1" key="1">
    <citation type="submission" date="2021-02" db="EMBL/GenBank/DDBJ databases">
        <authorList>
            <person name="Nowell W R."/>
        </authorList>
    </citation>
    <scope>NUCLEOTIDE SEQUENCE</scope>
</reference>
<evidence type="ECO:0000313" key="2">
    <source>
        <dbReference type="Proteomes" id="UP000663828"/>
    </source>
</evidence>
<keyword evidence="2" id="KW-1185">Reference proteome</keyword>
<comment type="caution">
    <text evidence="1">The sequence shown here is derived from an EMBL/GenBank/DDBJ whole genome shotgun (WGS) entry which is preliminary data.</text>
</comment>
<sequence length="130" mass="13910">MFLFLSENDDNSNATIALTTIDYISNGKLIVTDLPQVAKQAQVLNDNYSSARFTASSPSISTTQTAYSTDATPTTTSTATSITTLGPSGCMITYTTVTTCGRVCYNANHDYACDNSTSITNFSSSDRYGY</sequence>
<gene>
    <name evidence="1" type="ORF">XAT740_LOCUS58607</name>
</gene>
<accession>A0A816G7M5</accession>
<dbReference type="AlphaFoldDB" id="A0A816G7M5"/>
<dbReference type="EMBL" id="CAJNOR010012950">
    <property type="protein sequence ID" value="CAF1670616.1"/>
    <property type="molecule type" value="Genomic_DNA"/>
</dbReference>
<name>A0A816G7M5_ADIRI</name>
<evidence type="ECO:0000313" key="1">
    <source>
        <dbReference type="EMBL" id="CAF1670616.1"/>
    </source>
</evidence>
<dbReference type="Proteomes" id="UP000663828">
    <property type="component" value="Unassembled WGS sequence"/>
</dbReference>
<organism evidence="1 2">
    <name type="scientific">Adineta ricciae</name>
    <name type="common">Rotifer</name>
    <dbReference type="NCBI Taxonomy" id="249248"/>
    <lineage>
        <taxon>Eukaryota</taxon>
        <taxon>Metazoa</taxon>
        <taxon>Spiralia</taxon>
        <taxon>Gnathifera</taxon>
        <taxon>Rotifera</taxon>
        <taxon>Eurotatoria</taxon>
        <taxon>Bdelloidea</taxon>
        <taxon>Adinetida</taxon>
        <taxon>Adinetidae</taxon>
        <taxon>Adineta</taxon>
    </lineage>
</organism>
<protein>
    <submittedName>
        <fullName evidence="1">Uncharacterized protein</fullName>
    </submittedName>
</protein>